<dbReference type="Proteomes" id="UP000188268">
    <property type="component" value="Unassembled WGS sequence"/>
</dbReference>
<sequence length="34" mass="3579">MAPSKHKVAPSLITHLIMVGESTNGAAAYARSRI</sequence>
<reference evidence="1 2" key="1">
    <citation type="submission" date="2013-09" db="EMBL/GenBank/DDBJ databases">
        <title>Corchorus capsularis genome sequencing.</title>
        <authorList>
            <person name="Alam M."/>
            <person name="Haque M.S."/>
            <person name="Islam M.S."/>
            <person name="Emdad E.M."/>
            <person name="Islam M.M."/>
            <person name="Ahmed B."/>
            <person name="Halim A."/>
            <person name="Hossen Q.M.M."/>
            <person name="Hossain M.Z."/>
            <person name="Ahmed R."/>
            <person name="Khan M.M."/>
            <person name="Islam R."/>
            <person name="Rashid M.M."/>
            <person name="Khan S.A."/>
            <person name="Rahman M.S."/>
            <person name="Alam M."/>
        </authorList>
    </citation>
    <scope>NUCLEOTIDE SEQUENCE [LARGE SCALE GENOMIC DNA]</scope>
    <source>
        <strain evidence="2">cv. CVL-1</strain>
        <tissue evidence="1">Whole seedling</tissue>
    </source>
</reference>
<organism evidence="1 2">
    <name type="scientific">Corchorus capsularis</name>
    <name type="common">Jute</name>
    <dbReference type="NCBI Taxonomy" id="210143"/>
    <lineage>
        <taxon>Eukaryota</taxon>
        <taxon>Viridiplantae</taxon>
        <taxon>Streptophyta</taxon>
        <taxon>Embryophyta</taxon>
        <taxon>Tracheophyta</taxon>
        <taxon>Spermatophyta</taxon>
        <taxon>Magnoliopsida</taxon>
        <taxon>eudicotyledons</taxon>
        <taxon>Gunneridae</taxon>
        <taxon>Pentapetalae</taxon>
        <taxon>rosids</taxon>
        <taxon>malvids</taxon>
        <taxon>Malvales</taxon>
        <taxon>Malvaceae</taxon>
        <taxon>Grewioideae</taxon>
        <taxon>Apeibeae</taxon>
        <taxon>Corchorus</taxon>
    </lineage>
</organism>
<accession>A0A1R3JBF5</accession>
<proteinExistence type="predicted"/>
<keyword evidence="2" id="KW-1185">Reference proteome</keyword>
<evidence type="ECO:0000313" key="1">
    <source>
        <dbReference type="EMBL" id="OMO92156.1"/>
    </source>
</evidence>
<dbReference type="AlphaFoldDB" id="A0A1R3JBF5"/>
<comment type="caution">
    <text evidence="1">The sequence shown here is derived from an EMBL/GenBank/DDBJ whole genome shotgun (WGS) entry which is preliminary data.</text>
</comment>
<protein>
    <submittedName>
        <fullName evidence="1">Uncharacterized protein</fullName>
    </submittedName>
</protein>
<evidence type="ECO:0000313" key="2">
    <source>
        <dbReference type="Proteomes" id="UP000188268"/>
    </source>
</evidence>
<gene>
    <name evidence="1" type="ORF">CCACVL1_06911</name>
</gene>
<dbReference type="Gramene" id="OMO92156">
    <property type="protein sequence ID" value="OMO92156"/>
    <property type="gene ID" value="CCACVL1_06911"/>
</dbReference>
<dbReference type="EMBL" id="AWWV01008237">
    <property type="protein sequence ID" value="OMO92156.1"/>
    <property type="molecule type" value="Genomic_DNA"/>
</dbReference>
<name>A0A1R3JBF5_COCAP</name>